<keyword evidence="1" id="KW-0175">Coiled coil</keyword>
<keyword evidence="2" id="KW-1133">Transmembrane helix</keyword>
<reference evidence="3 4" key="1">
    <citation type="submission" date="2019-07" db="EMBL/GenBank/DDBJ databases">
        <title>Genomic Encyclopedia of Type Strains, Phase I: the one thousand microbial genomes (KMG-I) project.</title>
        <authorList>
            <person name="Kyrpides N."/>
        </authorList>
    </citation>
    <scope>NUCLEOTIDE SEQUENCE [LARGE SCALE GENOMIC DNA]</scope>
    <source>
        <strain evidence="3 4">DSM 16647</strain>
    </source>
</reference>
<keyword evidence="2" id="KW-0472">Membrane</keyword>
<protein>
    <submittedName>
        <fullName evidence="3">Uncharacterized protein DUF4446</fullName>
    </submittedName>
</protein>
<keyword evidence="4" id="KW-1185">Reference proteome</keyword>
<dbReference type="EMBL" id="VNHO01000006">
    <property type="protein sequence ID" value="TYP57418.1"/>
    <property type="molecule type" value="Genomic_DNA"/>
</dbReference>
<gene>
    <name evidence="3" type="ORF">LZ11_00729</name>
</gene>
<dbReference type="OrthoDB" id="5244042at2"/>
<keyword evidence="2" id="KW-0812">Transmembrane</keyword>
<accession>A0A5S5AVQ0</accession>
<dbReference type="AlphaFoldDB" id="A0A5S5AVQ0"/>
<sequence>MISDFTKFLNDLIVVNLDRVLLLVTVMSLLSLIFFIVINVRLSSISKKYAAMMRDVNGKNLEAVLMEYMDSVARVTSDISELKDQVKALEKESLAAVQKVHIKRYNAFDDMGGNLSFSVAFLNGHNSGVIISSIYGREESRVYLKPIVNGNSTYTLSPEEKEVLEKAVSGGGFLTGNDEF</sequence>
<dbReference type="Pfam" id="PF14584">
    <property type="entry name" value="DUF4446"/>
    <property type="match status" value="1"/>
</dbReference>
<evidence type="ECO:0000256" key="2">
    <source>
        <dbReference type="SAM" id="Phobius"/>
    </source>
</evidence>
<evidence type="ECO:0000313" key="4">
    <source>
        <dbReference type="Proteomes" id="UP000322294"/>
    </source>
</evidence>
<feature type="coiled-coil region" evidence="1">
    <location>
        <begin position="72"/>
        <end position="99"/>
    </location>
</feature>
<comment type="caution">
    <text evidence="3">The sequence shown here is derived from an EMBL/GenBank/DDBJ whole genome shotgun (WGS) entry which is preliminary data.</text>
</comment>
<proteinExistence type="predicted"/>
<organism evidence="3 4">
    <name type="scientific">Thermosediminibacter litoriperuensis</name>
    <dbReference type="NCBI Taxonomy" id="291989"/>
    <lineage>
        <taxon>Bacteria</taxon>
        <taxon>Bacillati</taxon>
        <taxon>Bacillota</taxon>
        <taxon>Clostridia</taxon>
        <taxon>Thermosediminibacterales</taxon>
        <taxon>Thermosediminibacteraceae</taxon>
        <taxon>Thermosediminibacter</taxon>
    </lineage>
</organism>
<evidence type="ECO:0000313" key="3">
    <source>
        <dbReference type="EMBL" id="TYP57418.1"/>
    </source>
</evidence>
<dbReference type="RefSeq" id="WP_148866534.1">
    <property type="nucleotide sequence ID" value="NZ_VNHO01000006.1"/>
</dbReference>
<name>A0A5S5AVQ0_9FIRM</name>
<evidence type="ECO:0000256" key="1">
    <source>
        <dbReference type="SAM" id="Coils"/>
    </source>
</evidence>
<feature type="transmembrane region" description="Helical" evidence="2">
    <location>
        <begin position="20"/>
        <end position="42"/>
    </location>
</feature>
<dbReference type="InterPro" id="IPR027981">
    <property type="entry name" value="DUF4446"/>
</dbReference>
<dbReference type="Proteomes" id="UP000322294">
    <property type="component" value="Unassembled WGS sequence"/>
</dbReference>